<name>A0AAU8JH10_9CYAN</name>
<accession>A0AAU8JH10</accession>
<protein>
    <submittedName>
        <fullName evidence="1">Uncharacterized protein</fullName>
    </submittedName>
</protein>
<dbReference type="EMBL" id="CP159837">
    <property type="protein sequence ID" value="XCM37560.1"/>
    <property type="molecule type" value="Genomic_DNA"/>
</dbReference>
<reference evidence="1" key="1">
    <citation type="submission" date="2024-07" db="EMBL/GenBank/DDBJ databases">
        <authorList>
            <person name="Kim Y.J."/>
            <person name="Jeong J.Y."/>
        </authorList>
    </citation>
    <scope>NUCLEOTIDE SEQUENCE</scope>
    <source>
        <strain evidence="1">GIHE-MW2</strain>
    </source>
</reference>
<proteinExistence type="predicted"/>
<sequence>MNEEELRQQLEREMETLSYNRLHKLGNEAVKAKLIIGHGYRGGKYEILRKDQELLLTPEEAEKYLEDLLKST</sequence>
<evidence type="ECO:0000313" key="1">
    <source>
        <dbReference type="EMBL" id="XCM37560.1"/>
    </source>
</evidence>
<organism evidence="1">
    <name type="scientific">Planktothricoides raciborskii GIHE-MW2</name>
    <dbReference type="NCBI Taxonomy" id="2792601"/>
    <lineage>
        <taxon>Bacteria</taxon>
        <taxon>Bacillati</taxon>
        <taxon>Cyanobacteriota</taxon>
        <taxon>Cyanophyceae</taxon>
        <taxon>Oscillatoriophycideae</taxon>
        <taxon>Oscillatoriales</taxon>
        <taxon>Oscillatoriaceae</taxon>
        <taxon>Planktothricoides</taxon>
    </lineage>
</organism>
<dbReference type="AlphaFoldDB" id="A0AAU8JH10"/>
<gene>
    <name evidence="1" type="ORF">ABWT76_000327</name>
</gene>
<dbReference type="RefSeq" id="WP_054465106.1">
    <property type="nucleotide sequence ID" value="NZ_CP159837.1"/>
</dbReference>